<gene>
    <name evidence="1" type="ORF">C427_2951</name>
</gene>
<dbReference type="EMBL" id="CP003837">
    <property type="protein sequence ID" value="AGH45060.1"/>
    <property type="molecule type" value="Genomic_DNA"/>
</dbReference>
<accession>M4RN40</accession>
<keyword evidence="2" id="KW-1185">Reference proteome</keyword>
<name>M4RN40_9ALTE</name>
<organism evidence="1 2">
    <name type="scientific">Paraglaciecola psychrophila 170</name>
    <dbReference type="NCBI Taxonomy" id="1129794"/>
    <lineage>
        <taxon>Bacteria</taxon>
        <taxon>Pseudomonadati</taxon>
        <taxon>Pseudomonadota</taxon>
        <taxon>Gammaproteobacteria</taxon>
        <taxon>Alteromonadales</taxon>
        <taxon>Alteromonadaceae</taxon>
        <taxon>Paraglaciecola</taxon>
    </lineage>
</organism>
<dbReference type="Proteomes" id="UP000011864">
    <property type="component" value="Chromosome"/>
</dbReference>
<sequence>MVNDERSKQLRLIRYSTLGKVLTSNKSKLTNTVIPPLQSIYS</sequence>
<dbReference type="AlphaFoldDB" id="M4RN40"/>
<evidence type="ECO:0000313" key="1">
    <source>
        <dbReference type="EMBL" id="AGH45060.1"/>
    </source>
</evidence>
<reference evidence="1 2" key="1">
    <citation type="journal article" date="2013" name="Genome Announc.">
        <title>Complete Genome Sequence of Glaciecola psychrophila Strain 170T.</title>
        <authorList>
            <person name="Yin J."/>
            <person name="Chen J."/>
            <person name="Liu G."/>
            <person name="Yu Y."/>
            <person name="Song L."/>
            <person name="Wang X."/>
            <person name="Qu X."/>
        </authorList>
    </citation>
    <scope>NUCLEOTIDE SEQUENCE [LARGE SCALE GENOMIC DNA]</scope>
    <source>
        <strain evidence="1 2">170</strain>
    </source>
</reference>
<dbReference type="KEGG" id="gps:C427_2951"/>
<dbReference type="HOGENOM" id="CLU_3255325_0_0_6"/>
<evidence type="ECO:0000313" key="2">
    <source>
        <dbReference type="Proteomes" id="UP000011864"/>
    </source>
</evidence>
<protein>
    <submittedName>
        <fullName evidence="1">Uncharacterized protein</fullName>
    </submittedName>
</protein>
<dbReference type="PATRIC" id="fig|1129794.4.peg.2935"/>
<proteinExistence type="predicted"/>